<feature type="domain" description="Glycosyl transferase family 1" evidence="3">
    <location>
        <begin position="196"/>
        <end position="360"/>
    </location>
</feature>
<dbReference type="Pfam" id="PF00534">
    <property type="entry name" value="Glycos_transf_1"/>
    <property type="match status" value="1"/>
</dbReference>
<evidence type="ECO:0000256" key="2">
    <source>
        <dbReference type="ARBA" id="ARBA00022679"/>
    </source>
</evidence>
<reference evidence="6" key="2">
    <citation type="journal article" date="2019" name="MicrobiologyOpen">
        <title>High-quality draft genome sequence of Gaiella occulta isolated from a 150 meter deep mineral water borehole and comparison with the genome sequences of other deep-branching lineages of the phylum Actinobacteria.</title>
        <authorList>
            <person name="Severino R."/>
            <person name="Froufe H.J.C."/>
            <person name="Barroso C."/>
            <person name="Albuquerque L."/>
            <person name="Lobo-da-Cunha A."/>
            <person name="da Costa M.S."/>
            <person name="Egas C."/>
        </authorList>
    </citation>
    <scope>NUCLEOTIDE SEQUENCE [LARGE SCALE GENOMIC DNA]</scope>
    <source>
        <strain evidence="6">F2-233</strain>
    </source>
</reference>
<evidence type="ECO:0000256" key="1">
    <source>
        <dbReference type="ARBA" id="ARBA00022676"/>
    </source>
</evidence>
<dbReference type="SUPFAM" id="SSF53756">
    <property type="entry name" value="UDP-Glycosyltransferase/glycogen phosphorylase"/>
    <property type="match status" value="1"/>
</dbReference>
<feature type="domain" description="Glycosyltransferase subfamily 4-like N-terminal" evidence="4">
    <location>
        <begin position="44"/>
        <end position="178"/>
    </location>
</feature>
<dbReference type="Gene3D" id="3.40.50.2000">
    <property type="entry name" value="Glycogen Phosphorylase B"/>
    <property type="match status" value="2"/>
</dbReference>
<evidence type="ECO:0000313" key="6">
    <source>
        <dbReference type="Proteomes" id="UP000254134"/>
    </source>
</evidence>
<dbReference type="InterPro" id="IPR028098">
    <property type="entry name" value="Glyco_trans_4-like_N"/>
</dbReference>
<dbReference type="RefSeq" id="WP_114796273.1">
    <property type="nucleotide sequence ID" value="NZ_QQZY01000004.1"/>
</dbReference>
<keyword evidence="6" id="KW-1185">Reference proteome</keyword>
<name>A0A7M2YXR5_9ACTN</name>
<proteinExistence type="predicted"/>
<protein>
    <submittedName>
        <fullName evidence="5">Glycosyltransferase</fullName>
    </submittedName>
</protein>
<dbReference type="GO" id="GO:1901137">
    <property type="term" value="P:carbohydrate derivative biosynthetic process"/>
    <property type="evidence" value="ECO:0007669"/>
    <property type="project" value="UniProtKB-ARBA"/>
</dbReference>
<dbReference type="GO" id="GO:0016758">
    <property type="term" value="F:hexosyltransferase activity"/>
    <property type="evidence" value="ECO:0007669"/>
    <property type="project" value="TreeGrafter"/>
</dbReference>
<evidence type="ECO:0000259" key="3">
    <source>
        <dbReference type="Pfam" id="PF00534"/>
    </source>
</evidence>
<comment type="caution">
    <text evidence="5">The sequence shown here is derived from an EMBL/GenBank/DDBJ whole genome shotgun (WGS) entry which is preliminary data.</text>
</comment>
<dbReference type="CDD" id="cd03801">
    <property type="entry name" value="GT4_PimA-like"/>
    <property type="match status" value="1"/>
</dbReference>
<reference evidence="5 6" key="1">
    <citation type="submission" date="2018-07" db="EMBL/GenBank/DDBJ databases">
        <title>High-quality-draft genome sequence of Gaiella occulta.</title>
        <authorList>
            <person name="Severino R."/>
            <person name="Froufe H.J.C."/>
            <person name="Rainey F.A."/>
            <person name="Barroso C."/>
            <person name="Albuquerque L."/>
            <person name="Lobo-Da-Cunha A."/>
            <person name="Da Costa M.S."/>
            <person name="Egas C."/>
        </authorList>
    </citation>
    <scope>NUCLEOTIDE SEQUENCE [LARGE SCALE GENOMIC DNA]</scope>
    <source>
        <strain evidence="5 6">F2-233</strain>
    </source>
</reference>
<keyword evidence="1" id="KW-0328">Glycosyltransferase</keyword>
<dbReference type="PANTHER" id="PTHR45947:SF3">
    <property type="entry name" value="SULFOQUINOVOSYL TRANSFERASE SQD2"/>
    <property type="match status" value="1"/>
</dbReference>
<sequence length="395" mass="42244">MEAGPALKVVAVFPEPTPYRAPLFDLIAARPGVDLLVAYAARTVAGRTWEVAIRHPHAFLGGFALPGARRLLRHDYPITPGILRVLERRRPDVAVVSGWSTFAAQAAIAWCRARRVPYVLVVESHDHDPRRAWRRAVKSAVVPRVVRNAAGVLVTGSLVRASMVARGARPDRIETFANTIDVEGFAERADRLAGRRPELRGSLGIEEGDVAVVCVARLVEEKALDALLRAAAAAGPPVVPVLVGDGPERARLEALAAELGSRVVFTGAVAWERIVEIYAASDVFALVSRHEPWGVAVNEAAACGLPLVLSDHVGAAHDLLRPGENGVLVPPDDVAATAAALRELAADRSLRLRLGARSRQIVAGWGYASSVRGFVQLLDAVCRHGDEHRASPSSP</sequence>
<dbReference type="PANTHER" id="PTHR45947">
    <property type="entry name" value="SULFOQUINOVOSYL TRANSFERASE SQD2"/>
    <property type="match status" value="1"/>
</dbReference>
<dbReference type="InterPro" id="IPR001296">
    <property type="entry name" value="Glyco_trans_1"/>
</dbReference>
<dbReference type="EMBL" id="QQZY01000004">
    <property type="protein sequence ID" value="RDI74267.1"/>
    <property type="molecule type" value="Genomic_DNA"/>
</dbReference>
<accession>A0A7M2YXR5</accession>
<keyword evidence="2 5" id="KW-0808">Transferase</keyword>
<dbReference type="InterPro" id="IPR050194">
    <property type="entry name" value="Glycosyltransferase_grp1"/>
</dbReference>
<evidence type="ECO:0000259" key="4">
    <source>
        <dbReference type="Pfam" id="PF13579"/>
    </source>
</evidence>
<dbReference type="Proteomes" id="UP000254134">
    <property type="component" value="Unassembled WGS sequence"/>
</dbReference>
<evidence type="ECO:0000313" key="5">
    <source>
        <dbReference type="EMBL" id="RDI74267.1"/>
    </source>
</evidence>
<gene>
    <name evidence="5" type="ORF">Gocc_1843</name>
</gene>
<dbReference type="OrthoDB" id="3371840at2"/>
<dbReference type="Pfam" id="PF13579">
    <property type="entry name" value="Glyco_trans_4_4"/>
    <property type="match status" value="1"/>
</dbReference>
<organism evidence="5 6">
    <name type="scientific">Gaiella occulta</name>
    <dbReference type="NCBI Taxonomy" id="1002870"/>
    <lineage>
        <taxon>Bacteria</taxon>
        <taxon>Bacillati</taxon>
        <taxon>Actinomycetota</taxon>
        <taxon>Thermoleophilia</taxon>
        <taxon>Gaiellales</taxon>
        <taxon>Gaiellaceae</taxon>
        <taxon>Gaiella</taxon>
    </lineage>
</organism>
<dbReference type="AlphaFoldDB" id="A0A7M2YXR5"/>